<sequence length="490" mass="53572">MMDDSSTRSHVYEGNRLGYVRSESMDSIGHPSAARSNSLLSRRSSRRSSRGSISLSREMGDSILNSMRHSLQSADQLLGDADSSALAQVIDSGDRVLVLEDNADEDTTNTLDQQKVGPLRDNRIHGYSSHGTGGPAPECSIEPKEESSSAKEVEQYTLSRRLDYASYLIHLAAFGFFGVFTRYGLQKLFGPGCLALTSNQSPLYLDLPSNMLGSFLMAWFGIIFKTDIRQISDHLIVGITTGYMGSLTTFSGWNQAVVSMSSKDHWTYAIAGIVLGMFIVNESIRVGAETGERLRSWILKCIKENSTIGSKCNWEHLRVDTRTKHSVLIAVMMILLSFLWVLSIVLATIKVRSLADGAVLWLGCSVAPPGVWLRWYLARLNGQGIGKQRSLKWLPVGTLAANVLAAGIMASLAVATKVVNTKQSTTVLNGLQFGFLGCLSTVSTFAAEIYAMRSSGYIGRAFVYAAATFILSFVLGTLVFSVPVWVKHYQ</sequence>
<protein>
    <submittedName>
        <fullName evidence="1">Uncharacterized protein</fullName>
    </submittedName>
</protein>
<evidence type="ECO:0000313" key="1">
    <source>
        <dbReference type="EnsemblPlants" id="AVESA.00010b.r2.1AG0057400.1.CDS"/>
    </source>
</evidence>
<reference evidence="1" key="2">
    <citation type="submission" date="2025-09" db="UniProtKB">
        <authorList>
            <consortium name="EnsemblPlants"/>
        </authorList>
    </citation>
    <scope>IDENTIFICATION</scope>
</reference>
<dbReference type="Proteomes" id="UP001732700">
    <property type="component" value="Chromosome 1A"/>
</dbReference>
<name>A0ACD5THY7_AVESA</name>
<organism evidence="1 2">
    <name type="scientific">Avena sativa</name>
    <name type="common">Oat</name>
    <dbReference type="NCBI Taxonomy" id="4498"/>
    <lineage>
        <taxon>Eukaryota</taxon>
        <taxon>Viridiplantae</taxon>
        <taxon>Streptophyta</taxon>
        <taxon>Embryophyta</taxon>
        <taxon>Tracheophyta</taxon>
        <taxon>Spermatophyta</taxon>
        <taxon>Magnoliopsida</taxon>
        <taxon>Liliopsida</taxon>
        <taxon>Poales</taxon>
        <taxon>Poaceae</taxon>
        <taxon>BOP clade</taxon>
        <taxon>Pooideae</taxon>
        <taxon>Poodae</taxon>
        <taxon>Poeae</taxon>
        <taxon>Poeae Chloroplast Group 1 (Aveneae type)</taxon>
        <taxon>Aveninae</taxon>
        <taxon>Avena</taxon>
    </lineage>
</organism>
<reference evidence="1" key="1">
    <citation type="submission" date="2021-05" db="EMBL/GenBank/DDBJ databases">
        <authorList>
            <person name="Scholz U."/>
            <person name="Mascher M."/>
            <person name="Fiebig A."/>
        </authorList>
    </citation>
    <scope>NUCLEOTIDE SEQUENCE [LARGE SCALE GENOMIC DNA]</scope>
</reference>
<dbReference type="EnsemblPlants" id="AVESA.00010b.r2.1AG0057400.1">
    <property type="protein sequence ID" value="AVESA.00010b.r2.1AG0057400.1.CDS"/>
    <property type="gene ID" value="AVESA.00010b.r2.1AG0057400"/>
</dbReference>
<keyword evidence="2" id="KW-1185">Reference proteome</keyword>
<proteinExistence type="predicted"/>
<evidence type="ECO:0000313" key="2">
    <source>
        <dbReference type="Proteomes" id="UP001732700"/>
    </source>
</evidence>
<accession>A0ACD5THY7</accession>